<name>A0A9N8VQG3_9GLOM</name>
<reference evidence="1" key="1">
    <citation type="submission" date="2021-06" db="EMBL/GenBank/DDBJ databases">
        <authorList>
            <person name="Kallberg Y."/>
            <person name="Tangrot J."/>
            <person name="Rosling A."/>
        </authorList>
    </citation>
    <scope>NUCLEOTIDE SEQUENCE</scope>
    <source>
        <strain evidence="1">FL966</strain>
    </source>
</reference>
<comment type="caution">
    <text evidence="1">The sequence shown here is derived from an EMBL/GenBank/DDBJ whole genome shotgun (WGS) entry which is preliminary data.</text>
</comment>
<dbReference type="EMBL" id="CAJVQA010000125">
    <property type="protein sequence ID" value="CAG8457081.1"/>
    <property type="molecule type" value="Genomic_DNA"/>
</dbReference>
<evidence type="ECO:0000313" key="2">
    <source>
        <dbReference type="Proteomes" id="UP000789759"/>
    </source>
</evidence>
<keyword evidence="2" id="KW-1185">Reference proteome</keyword>
<evidence type="ECO:0000313" key="1">
    <source>
        <dbReference type="EMBL" id="CAG8457081.1"/>
    </source>
</evidence>
<dbReference type="AlphaFoldDB" id="A0A9N8VQG3"/>
<accession>A0A9N8VQG3</accession>
<protein>
    <submittedName>
        <fullName evidence="1">3026_t:CDS:1</fullName>
    </submittedName>
</protein>
<proteinExistence type="predicted"/>
<sequence>MFNVPRIHYNQKTKNTPFDKHSTKFDMFCLIFTDYCSNGMLDDSIVAVERDVIIALLLLGMCY</sequence>
<gene>
    <name evidence="1" type="ORF">CPELLU_LOCUS442</name>
</gene>
<organism evidence="1 2">
    <name type="scientific">Cetraspora pellucida</name>
    <dbReference type="NCBI Taxonomy" id="1433469"/>
    <lineage>
        <taxon>Eukaryota</taxon>
        <taxon>Fungi</taxon>
        <taxon>Fungi incertae sedis</taxon>
        <taxon>Mucoromycota</taxon>
        <taxon>Glomeromycotina</taxon>
        <taxon>Glomeromycetes</taxon>
        <taxon>Diversisporales</taxon>
        <taxon>Gigasporaceae</taxon>
        <taxon>Cetraspora</taxon>
    </lineage>
</organism>
<dbReference type="Proteomes" id="UP000789759">
    <property type="component" value="Unassembled WGS sequence"/>
</dbReference>